<feature type="region of interest" description="Disordered" evidence="18">
    <location>
        <begin position="587"/>
        <end position="614"/>
    </location>
</feature>
<dbReference type="InterPro" id="IPR020056">
    <property type="entry name" value="Rbsml_bL25/Gln-tRNA_synth_N"/>
</dbReference>
<dbReference type="InterPro" id="IPR020058">
    <property type="entry name" value="Glu/Gln-tRNA-synth_Ib_cat-dom"/>
</dbReference>
<dbReference type="InterPro" id="IPR014729">
    <property type="entry name" value="Rossmann-like_a/b/a_fold"/>
</dbReference>
<dbReference type="GO" id="GO:0005524">
    <property type="term" value="F:ATP binding"/>
    <property type="evidence" value="ECO:0007669"/>
    <property type="project" value="UniProtKB-KW"/>
</dbReference>
<dbReference type="InterPro" id="IPR011032">
    <property type="entry name" value="GroES-like_sf"/>
</dbReference>
<dbReference type="GO" id="GO:0008270">
    <property type="term" value="F:zinc ion binding"/>
    <property type="evidence" value="ECO:0007669"/>
    <property type="project" value="InterPro"/>
</dbReference>
<reference evidence="20 21" key="2">
    <citation type="submission" date="2015-05" db="EMBL/GenBank/DDBJ databases">
        <authorList>
            <person name="Morales-Cruz A."/>
            <person name="Amrine K.C."/>
            <person name="Cantu D."/>
        </authorList>
    </citation>
    <scope>NUCLEOTIDE SEQUENCE [LARGE SCALE GENOMIC DNA]</scope>
    <source>
        <strain evidence="20">UCRPC4</strain>
    </source>
</reference>
<evidence type="ECO:0000313" key="21">
    <source>
        <dbReference type="Proteomes" id="UP000053317"/>
    </source>
</evidence>
<dbReference type="Pfam" id="PF00107">
    <property type="entry name" value="ADH_zinc_N"/>
    <property type="match status" value="1"/>
</dbReference>
<evidence type="ECO:0000259" key="19">
    <source>
        <dbReference type="SMART" id="SM00829"/>
    </source>
</evidence>
<evidence type="ECO:0000256" key="5">
    <source>
        <dbReference type="ARBA" id="ARBA00012836"/>
    </source>
</evidence>
<dbReference type="Pfam" id="PF00749">
    <property type="entry name" value="tRNA-synt_1c"/>
    <property type="match status" value="1"/>
</dbReference>
<comment type="caution">
    <text evidence="20">The sequence shown here is derived from an EMBL/GenBank/DDBJ whole genome shotgun (WGS) entry which is preliminary data.</text>
</comment>
<keyword evidence="11" id="KW-0648">Protein biosynthesis</keyword>
<dbReference type="Gene3D" id="3.40.50.720">
    <property type="entry name" value="NAD(P)-binding Rossmann-like Domain"/>
    <property type="match status" value="1"/>
</dbReference>
<feature type="region of interest" description="Disordered" evidence="18">
    <location>
        <begin position="1"/>
        <end position="74"/>
    </location>
</feature>
<dbReference type="InterPro" id="IPR050132">
    <property type="entry name" value="Gln/Glu-tRNA_Ligase"/>
</dbReference>
<gene>
    <name evidence="20" type="ORF">UCRPC4_g03435</name>
</gene>
<dbReference type="GO" id="GO:0005829">
    <property type="term" value="C:cytosol"/>
    <property type="evidence" value="ECO:0007669"/>
    <property type="project" value="TreeGrafter"/>
</dbReference>
<dbReference type="InterPro" id="IPR020059">
    <property type="entry name" value="Glu/Gln-tRNA-synth_Ib_codon-bd"/>
</dbReference>
<evidence type="ECO:0000256" key="10">
    <source>
        <dbReference type="ARBA" id="ARBA00022840"/>
    </source>
</evidence>
<dbReference type="PANTHER" id="PTHR43097">
    <property type="entry name" value="GLUTAMINE-TRNA LIGASE"/>
    <property type="match status" value="1"/>
</dbReference>
<evidence type="ECO:0000256" key="16">
    <source>
        <dbReference type="RuleBase" id="RU361277"/>
    </source>
</evidence>
<keyword evidence="17" id="KW-0175">Coiled coil</keyword>
<dbReference type="EC" id="6.1.1.18" evidence="5"/>
<feature type="compositionally biased region" description="Basic and acidic residues" evidence="18">
    <location>
        <begin position="587"/>
        <end position="603"/>
    </location>
</feature>
<dbReference type="GO" id="GO:0006425">
    <property type="term" value="P:glutaminyl-tRNA aminoacylation"/>
    <property type="evidence" value="ECO:0007669"/>
    <property type="project" value="InterPro"/>
</dbReference>
<comment type="similarity">
    <text evidence="4 16">Belongs to the zinc-containing alcohol dehydrogenase family.</text>
</comment>
<dbReference type="Gene3D" id="2.40.240.10">
    <property type="entry name" value="Ribosomal Protein L25, Chain P"/>
    <property type="match status" value="2"/>
</dbReference>
<dbReference type="InterPro" id="IPR000924">
    <property type="entry name" value="Glu/Gln-tRNA-synth"/>
</dbReference>
<dbReference type="InterPro" id="IPR020843">
    <property type="entry name" value="ER"/>
</dbReference>
<protein>
    <recommendedName>
        <fullName evidence="5">glutamine--tRNA ligase</fullName>
        <ecNumber evidence="5">6.1.1.18</ecNumber>
    </recommendedName>
</protein>
<dbReference type="PROSITE" id="PS00059">
    <property type="entry name" value="ADH_ZINC"/>
    <property type="match status" value="1"/>
</dbReference>
<keyword evidence="6" id="KW-0436">Ligase</keyword>
<dbReference type="Pfam" id="PF03950">
    <property type="entry name" value="tRNA-synt_1c_C"/>
    <property type="match status" value="1"/>
</dbReference>
<dbReference type="FunFam" id="2.40.240.10:FF:000007">
    <property type="entry name" value="Glutamine--tRNA ligase"/>
    <property type="match status" value="1"/>
</dbReference>
<feature type="domain" description="Enoyl reductase (ER)" evidence="19">
    <location>
        <begin position="1077"/>
        <end position="1417"/>
    </location>
</feature>
<dbReference type="GO" id="GO:0004819">
    <property type="term" value="F:glutamine-tRNA ligase activity"/>
    <property type="evidence" value="ECO:0007669"/>
    <property type="project" value="UniProtKB-EC"/>
</dbReference>
<evidence type="ECO:0000256" key="18">
    <source>
        <dbReference type="SAM" id="MobiDB-lite"/>
    </source>
</evidence>
<dbReference type="InterPro" id="IPR002328">
    <property type="entry name" value="ADH_Zn_CS"/>
</dbReference>
<dbReference type="InterPro" id="IPR021565">
    <property type="entry name" value="Rbsn_Rab-bd"/>
</dbReference>
<dbReference type="FunFam" id="3.40.50.620:FF:000183">
    <property type="entry name" value="Glutaminyl-tRNA synthetase"/>
    <property type="match status" value="1"/>
</dbReference>
<dbReference type="SMART" id="SM00829">
    <property type="entry name" value="PKS_ER"/>
    <property type="match status" value="1"/>
</dbReference>
<evidence type="ECO:0000256" key="4">
    <source>
        <dbReference type="ARBA" id="ARBA00008072"/>
    </source>
</evidence>
<dbReference type="InterPro" id="IPR036531">
    <property type="entry name" value="Rbsn_Rab-bd_sf"/>
</dbReference>
<evidence type="ECO:0000256" key="17">
    <source>
        <dbReference type="SAM" id="Coils"/>
    </source>
</evidence>
<dbReference type="PRINTS" id="PR00987">
    <property type="entry name" value="TRNASYNTHGLU"/>
</dbReference>
<feature type="compositionally biased region" description="Polar residues" evidence="18">
    <location>
        <begin position="1"/>
        <end position="11"/>
    </location>
</feature>
<evidence type="ECO:0000313" key="20">
    <source>
        <dbReference type="EMBL" id="KKY21932.1"/>
    </source>
</evidence>
<organism evidence="20 21">
    <name type="scientific">Phaeomoniella chlamydospora</name>
    <name type="common">Phaeoacremonium chlamydosporum</name>
    <dbReference type="NCBI Taxonomy" id="158046"/>
    <lineage>
        <taxon>Eukaryota</taxon>
        <taxon>Fungi</taxon>
        <taxon>Dikarya</taxon>
        <taxon>Ascomycota</taxon>
        <taxon>Pezizomycotina</taxon>
        <taxon>Eurotiomycetes</taxon>
        <taxon>Chaetothyriomycetidae</taxon>
        <taxon>Phaeomoniellales</taxon>
        <taxon>Phaeomoniellaceae</taxon>
        <taxon>Phaeomoniella</taxon>
    </lineage>
</organism>
<evidence type="ECO:0000256" key="12">
    <source>
        <dbReference type="ARBA" id="ARBA00023002"/>
    </source>
</evidence>
<dbReference type="EMBL" id="LCWF01000081">
    <property type="protein sequence ID" value="KKY21932.1"/>
    <property type="molecule type" value="Genomic_DNA"/>
</dbReference>
<evidence type="ECO:0000256" key="2">
    <source>
        <dbReference type="ARBA" id="ARBA00004921"/>
    </source>
</evidence>
<dbReference type="InterPro" id="IPR013154">
    <property type="entry name" value="ADH-like_N"/>
</dbReference>
<keyword evidence="7 16" id="KW-0479">Metal-binding</keyword>
<feature type="compositionally biased region" description="Basic and acidic residues" evidence="18">
    <location>
        <begin position="40"/>
        <end position="52"/>
    </location>
</feature>
<evidence type="ECO:0000256" key="8">
    <source>
        <dbReference type="ARBA" id="ARBA00022741"/>
    </source>
</evidence>
<dbReference type="InterPro" id="IPR004514">
    <property type="entry name" value="Gln-tRNA-synth"/>
</dbReference>
<dbReference type="Pfam" id="PF08240">
    <property type="entry name" value="ADH_N"/>
    <property type="match status" value="1"/>
</dbReference>
<dbReference type="SUPFAM" id="SSF51735">
    <property type="entry name" value="NAD(P)-binding Rossmann-fold domains"/>
    <property type="match status" value="1"/>
</dbReference>
<feature type="coiled-coil region" evidence="17">
    <location>
        <begin position="988"/>
        <end position="1015"/>
    </location>
</feature>
<keyword evidence="21" id="KW-1185">Reference proteome</keyword>
<dbReference type="SUPFAM" id="SSF50715">
    <property type="entry name" value="Ribosomal protein L25-like"/>
    <property type="match status" value="1"/>
</dbReference>
<dbReference type="InterPro" id="IPR013149">
    <property type="entry name" value="ADH-like_C"/>
</dbReference>
<keyword evidence="8" id="KW-0547">Nucleotide-binding</keyword>
<dbReference type="NCBIfam" id="TIGR00440">
    <property type="entry name" value="glnS"/>
    <property type="match status" value="1"/>
</dbReference>
<comment type="similarity">
    <text evidence="3">Belongs to the class-I aminoacyl-tRNA synthetase family.</text>
</comment>
<sequence>MASTEGDTKGTTLPERVKETAESALKSAENAVKPKKQKEPKRPKEPKPKVPKDLVQAQSKEKPPATPAAPLDPESMFKEGFLKNVYAEKSAPHVFSRFPPEPNGFLHIGHSKAIAINFGFARYHGGDCFLRFDDTNPEAEEEIYFHAIEDMIKWLGFKPYKITYSSDYFDRLYELAEQLVLDDGAYVCHCSDEEVKLQRGGPNHGPRYACAHRNRPVEESLAEFRAMRDGKYRPKEAFLRMKQNIEDGNPQMWDLAAYRVLLKPHHRTGDKWKIYPTYDFTHCLVDSFERITHSLCTTEFLQSRVSYEWLCDAVRVYKPMQREYGRLNVQGTITSKRKIAKLVNEGYVRGYDDPRLYTLVGLRRRGVPPGAILSFVNELGVSTAHTNIQIVRFEQSVRKYLELTVPRLMLVLDPIPVIIDNLPDDYVEEVEMPFAPKDPAMGSHMMPFTKVVYIDRSDFREVDSKEFFRMAPGKSVGLLKVPYPIKAESFKKDEATGLVTEIHATYEKPAEEGGSFKKPKTYIQWVGKSEKHESPINVEVRVTKPLFKSDSPDSVPGGFMNDINPNSEEIFPNAVIETGLNEIRRRAPWPEEAGEKDMKKGELSNEQPSDPDVPGFETVRFQGLRVAYFCLDKDSTADKIVLNRIVTLLQLNRHLDDAHKNLEDERQDEVKDWFKAQMTKAKKFQPLAVLNQKLKGLDVFESNGEYPTPATIQRSNTAPTSEPPKQQYIDPDEVVSRDHWQKYAPGEKCSEPSCFERDHMADFRNIRQQSVDKKILEVSRLEKRLTKLTQLLANPPADIPQVTTNKQKAEGQIAIDVRLCKDCKATIFDRNDFQMELKQMTPDARAYANLVQFERGIRLLLPKFQKLLNALQDPDKPPSAAELAEASKVRKRLTDSFTQYDIAARRIRDLKTDSPTQKKLQKAIHQQATNFLHLHMLPLKALPKILKHATPHGRNVSGHLLPQSGGRPMSALASIKYNDLAGDARSEMSSTSSRISALEAEEKSLREQLIVLEEQKFFVGEMIADANKRRKFDEVAALQGNFDDLSKEINNVQGMLGQLDFEGAYTGTKNPSCLLYGPGDARFEERDIPHVQDPRDVIIRVKFVGVCGSDVHFWIHGGIGQKVSPEKPLVVGHEATGIVDSVGSGVTGLKPGDRVALEPGIPCRACDRCFEGKYNLCPRMIFAGAPPNAHGCLSRFYKLPDSLCYKLPDHIGLEEGVTIEPLAVAVHACRLVGVKAGSTVVVIGTGTVGLLSAAASKAFGAKRAICVDISPARLEYAQKQHIADLTWVPDLEATAEANAEGLNVATSLGAGPDIVIETSGAASSVNIAIHALRIGGSFVQVGLGKPNINFPIRRMSEKELHLHGCFRYGPGDFDLAVGLLDSKKIELSGMVSSIVPFEKATEAWERTRKGVGIKNIIKGPQ</sequence>
<dbReference type="CDD" id="cd05285">
    <property type="entry name" value="sorbitol_DH"/>
    <property type="match status" value="1"/>
</dbReference>
<dbReference type="InterPro" id="IPR045306">
    <property type="entry name" value="SDH-like"/>
</dbReference>
<comment type="cofactor">
    <cofactor evidence="1 16">
        <name>Zn(2+)</name>
        <dbReference type="ChEBI" id="CHEBI:29105"/>
    </cofactor>
</comment>
<dbReference type="Proteomes" id="UP000053317">
    <property type="component" value="Unassembled WGS sequence"/>
</dbReference>
<dbReference type="Gene3D" id="3.90.180.10">
    <property type="entry name" value="Medium-chain alcohol dehydrogenases, catalytic domain"/>
    <property type="match status" value="1"/>
</dbReference>
<keyword evidence="10" id="KW-0067">ATP-binding</keyword>
<dbReference type="OrthoDB" id="10250478at2759"/>
<accession>A0A0G2EGE7</accession>
<dbReference type="InterPro" id="IPR036291">
    <property type="entry name" value="NAD(P)-bd_dom_sf"/>
</dbReference>
<dbReference type="PANTHER" id="PTHR43097:SF4">
    <property type="entry name" value="GLUTAMINE--TRNA LIGASE"/>
    <property type="match status" value="1"/>
</dbReference>
<keyword evidence="12" id="KW-0560">Oxidoreductase</keyword>
<dbReference type="SUPFAM" id="SSF140125">
    <property type="entry name" value="Rabenosyn-5 Rab-binding domain-like"/>
    <property type="match status" value="1"/>
</dbReference>
<dbReference type="PROSITE" id="PS00178">
    <property type="entry name" value="AA_TRNA_LIGASE_I"/>
    <property type="match status" value="1"/>
</dbReference>
<comment type="pathway">
    <text evidence="2">Carbohydrate degradation.</text>
</comment>
<evidence type="ECO:0000256" key="9">
    <source>
        <dbReference type="ARBA" id="ARBA00022833"/>
    </source>
</evidence>
<proteinExistence type="inferred from homology"/>
<keyword evidence="9 16" id="KW-0862">Zinc</keyword>
<name>A0A0G2EGE7_PHACM</name>
<dbReference type="Gene3D" id="3.40.50.620">
    <property type="entry name" value="HUPs"/>
    <property type="match status" value="1"/>
</dbReference>
<reference evidence="20 21" key="1">
    <citation type="submission" date="2015-05" db="EMBL/GenBank/DDBJ databases">
        <title>Distinctive expansion of gene families associated with plant cell wall degradation and secondary metabolism in the genomes of grapevine trunk pathogens.</title>
        <authorList>
            <person name="Lawrence D.P."/>
            <person name="Travadon R."/>
            <person name="Rolshausen P.E."/>
            <person name="Baumgartner K."/>
        </authorList>
    </citation>
    <scope>NUCLEOTIDE SEQUENCE [LARGE SCALE GENOMIC DNA]</scope>
    <source>
        <strain evidence="20">UCRPC4</strain>
    </source>
</reference>
<evidence type="ECO:0000256" key="15">
    <source>
        <dbReference type="ARBA" id="ARBA00048270"/>
    </source>
</evidence>
<evidence type="ECO:0000256" key="11">
    <source>
        <dbReference type="ARBA" id="ARBA00022917"/>
    </source>
</evidence>
<dbReference type="FunFam" id="3.40.50.720:FF:000068">
    <property type="entry name" value="Sorbitol dehydrogenase"/>
    <property type="match status" value="1"/>
</dbReference>
<dbReference type="InterPro" id="IPR001412">
    <property type="entry name" value="aa-tRNA-synth_I_CS"/>
</dbReference>
<dbReference type="Pfam" id="PF11464">
    <property type="entry name" value="Rbsn"/>
    <property type="match status" value="1"/>
</dbReference>
<dbReference type="SUPFAM" id="SSF50129">
    <property type="entry name" value="GroES-like"/>
    <property type="match status" value="1"/>
</dbReference>
<feature type="compositionally biased region" description="Polar residues" evidence="18">
    <location>
        <begin position="710"/>
        <end position="724"/>
    </location>
</feature>
<comment type="catalytic activity">
    <reaction evidence="15">
        <text>tRNA(Gln) + L-glutamine + ATP = L-glutaminyl-tRNA(Gln) + AMP + diphosphate</text>
        <dbReference type="Rhea" id="RHEA:20121"/>
        <dbReference type="Rhea" id="RHEA-COMP:9662"/>
        <dbReference type="Rhea" id="RHEA-COMP:9681"/>
        <dbReference type="ChEBI" id="CHEBI:30616"/>
        <dbReference type="ChEBI" id="CHEBI:33019"/>
        <dbReference type="ChEBI" id="CHEBI:58359"/>
        <dbReference type="ChEBI" id="CHEBI:78442"/>
        <dbReference type="ChEBI" id="CHEBI:78521"/>
        <dbReference type="ChEBI" id="CHEBI:456215"/>
        <dbReference type="EC" id="6.1.1.18"/>
    </reaction>
</comment>
<feature type="region of interest" description="Disordered" evidence="18">
    <location>
        <begin position="706"/>
        <end position="728"/>
    </location>
</feature>
<dbReference type="SUPFAM" id="SSF52374">
    <property type="entry name" value="Nucleotidylyl transferase"/>
    <property type="match status" value="1"/>
</dbReference>
<dbReference type="InterPro" id="IPR011035">
    <property type="entry name" value="Ribosomal_bL25/Gln-tRNA_synth"/>
</dbReference>
<evidence type="ECO:0000256" key="3">
    <source>
        <dbReference type="ARBA" id="ARBA00005594"/>
    </source>
</evidence>
<evidence type="ECO:0000256" key="6">
    <source>
        <dbReference type="ARBA" id="ARBA00022598"/>
    </source>
</evidence>
<evidence type="ECO:0000256" key="14">
    <source>
        <dbReference type="ARBA" id="ARBA00023146"/>
    </source>
</evidence>
<dbReference type="GO" id="GO:0016616">
    <property type="term" value="F:oxidoreductase activity, acting on the CH-OH group of donors, NAD or NADP as acceptor"/>
    <property type="evidence" value="ECO:0007669"/>
    <property type="project" value="InterPro"/>
</dbReference>
<evidence type="ECO:0000256" key="13">
    <source>
        <dbReference type="ARBA" id="ARBA00023027"/>
    </source>
</evidence>
<keyword evidence="13" id="KW-0520">NAD</keyword>
<keyword evidence="14 20" id="KW-0030">Aminoacyl-tRNA synthetase</keyword>
<evidence type="ECO:0000256" key="7">
    <source>
        <dbReference type="ARBA" id="ARBA00022723"/>
    </source>
</evidence>
<evidence type="ECO:0000256" key="1">
    <source>
        <dbReference type="ARBA" id="ARBA00001947"/>
    </source>
</evidence>